<dbReference type="SMART" id="SM00028">
    <property type="entry name" value="TPR"/>
    <property type="match status" value="3"/>
</dbReference>
<dbReference type="Gene3D" id="1.25.40.10">
    <property type="entry name" value="Tetratricopeptide repeat domain"/>
    <property type="match status" value="1"/>
</dbReference>
<dbReference type="PANTHER" id="PTHR12558:SF33">
    <property type="entry name" value="BLL7664 PROTEIN"/>
    <property type="match status" value="1"/>
</dbReference>
<dbReference type="InterPro" id="IPR011990">
    <property type="entry name" value="TPR-like_helical_dom_sf"/>
</dbReference>
<dbReference type="InterPro" id="IPR013360">
    <property type="entry name" value="Pilus_4_PilW"/>
</dbReference>
<name>A0A5D8Z8Y4_9GAMM</name>
<dbReference type="InterPro" id="IPR019734">
    <property type="entry name" value="TPR_rpt"/>
</dbReference>
<dbReference type="OrthoDB" id="9814042at2"/>
<sequence length="272" mass="28779">MQQRDVAKPATAVFLIAAVLLASACSRLTFIKPNVNRGHYEQIATQVHIDPRSKAHDTAFTMTQVAQSRLMSGDTAGAVSAAERALKADEASADAHSLLALGLDQLGRAAEAGPHYRRAAELAPTHGSLLNNYGIWLCSNGKSGESLDWFERAVAAAGYETPAAALANEASCAVEAGQGDRAESAARRSLEIDPTTPLALTTLAKRAYARGNALEARGFIERRLSAAPADAETLQLASQIEQSLGDTAAAARYVARLRTEFPPNSRPSGDKR</sequence>
<organism evidence="1 2">
    <name type="scientific">Cognatilysobacter lacus</name>
    <dbReference type="NCBI Taxonomy" id="1643323"/>
    <lineage>
        <taxon>Bacteria</taxon>
        <taxon>Pseudomonadati</taxon>
        <taxon>Pseudomonadota</taxon>
        <taxon>Gammaproteobacteria</taxon>
        <taxon>Lysobacterales</taxon>
        <taxon>Lysobacteraceae</taxon>
        <taxon>Cognatilysobacter</taxon>
    </lineage>
</organism>
<evidence type="ECO:0000313" key="2">
    <source>
        <dbReference type="Proteomes" id="UP000323164"/>
    </source>
</evidence>
<dbReference type="PANTHER" id="PTHR12558">
    <property type="entry name" value="CELL DIVISION CYCLE 16,23,27"/>
    <property type="match status" value="1"/>
</dbReference>
<protein>
    <submittedName>
        <fullName evidence="1">Type IV pilus biogenesis/stability protein PilW</fullName>
    </submittedName>
</protein>
<dbReference type="RefSeq" id="WP_149351675.1">
    <property type="nucleotide sequence ID" value="NZ_VTRV01000010.1"/>
</dbReference>
<evidence type="ECO:0000313" key="1">
    <source>
        <dbReference type="EMBL" id="TZF91395.1"/>
    </source>
</evidence>
<dbReference type="SUPFAM" id="SSF48452">
    <property type="entry name" value="TPR-like"/>
    <property type="match status" value="1"/>
</dbReference>
<reference evidence="1 2" key="1">
    <citation type="submission" date="2019-08" db="EMBL/GenBank/DDBJ databases">
        <title>Draft genome sequence of Lysobacter sp. UKS-15.</title>
        <authorList>
            <person name="Im W.-T."/>
        </authorList>
    </citation>
    <scope>NUCLEOTIDE SEQUENCE [LARGE SCALE GENOMIC DNA]</scope>
    <source>
        <strain evidence="1 2">UKS-15</strain>
    </source>
</reference>
<dbReference type="Proteomes" id="UP000323164">
    <property type="component" value="Unassembled WGS sequence"/>
</dbReference>
<dbReference type="EMBL" id="VTRV01000010">
    <property type="protein sequence ID" value="TZF91395.1"/>
    <property type="molecule type" value="Genomic_DNA"/>
</dbReference>
<gene>
    <name evidence="1" type="primary">pilW</name>
    <name evidence="1" type="ORF">FW784_01970</name>
</gene>
<proteinExistence type="predicted"/>
<dbReference type="PROSITE" id="PS51257">
    <property type="entry name" value="PROKAR_LIPOPROTEIN"/>
    <property type="match status" value="1"/>
</dbReference>
<dbReference type="AlphaFoldDB" id="A0A5D8Z8Y4"/>
<keyword evidence="2" id="KW-1185">Reference proteome</keyword>
<accession>A0A5D8Z8Y4</accession>
<comment type="caution">
    <text evidence="1">The sequence shown here is derived from an EMBL/GenBank/DDBJ whole genome shotgun (WGS) entry which is preliminary data.</text>
</comment>
<dbReference type="NCBIfam" id="TIGR02521">
    <property type="entry name" value="type_IV_pilW"/>
    <property type="match status" value="1"/>
</dbReference>